<dbReference type="GO" id="GO:0003700">
    <property type="term" value="F:DNA-binding transcription factor activity"/>
    <property type="evidence" value="ECO:0007669"/>
    <property type="project" value="TreeGrafter"/>
</dbReference>
<dbReference type="InterPro" id="IPR010982">
    <property type="entry name" value="Lambda_DNA-bd_dom_sf"/>
</dbReference>
<dbReference type="PROSITE" id="PS50932">
    <property type="entry name" value="HTH_LACI_2"/>
    <property type="match status" value="1"/>
</dbReference>
<proteinExistence type="predicted"/>
<dbReference type="SMART" id="SM00354">
    <property type="entry name" value="HTH_LACI"/>
    <property type="match status" value="1"/>
</dbReference>
<accession>A0A7X1B7W1</accession>
<evidence type="ECO:0000256" key="1">
    <source>
        <dbReference type="ARBA" id="ARBA00023015"/>
    </source>
</evidence>
<dbReference type="GO" id="GO:0000976">
    <property type="term" value="F:transcription cis-regulatory region binding"/>
    <property type="evidence" value="ECO:0007669"/>
    <property type="project" value="TreeGrafter"/>
</dbReference>
<organism evidence="5 6">
    <name type="scientific">Pelagicoccus albus</name>
    <dbReference type="NCBI Taxonomy" id="415222"/>
    <lineage>
        <taxon>Bacteria</taxon>
        <taxon>Pseudomonadati</taxon>
        <taxon>Verrucomicrobiota</taxon>
        <taxon>Opitutia</taxon>
        <taxon>Puniceicoccales</taxon>
        <taxon>Pelagicoccaceae</taxon>
        <taxon>Pelagicoccus</taxon>
    </lineage>
</organism>
<keyword evidence="1" id="KW-0805">Transcription regulation</keyword>
<name>A0A7X1B7W1_9BACT</name>
<dbReference type="Gene3D" id="1.10.260.40">
    <property type="entry name" value="lambda repressor-like DNA-binding domains"/>
    <property type="match status" value="1"/>
</dbReference>
<keyword evidence="6" id="KW-1185">Reference proteome</keyword>
<dbReference type="Proteomes" id="UP000526501">
    <property type="component" value="Unassembled WGS sequence"/>
</dbReference>
<gene>
    <name evidence="5" type="ORF">H5P27_14700</name>
</gene>
<dbReference type="CDD" id="cd01392">
    <property type="entry name" value="HTH_LacI"/>
    <property type="match status" value="1"/>
</dbReference>
<protein>
    <submittedName>
        <fullName evidence="5">LacI family DNA-binding transcriptional regulator</fullName>
    </submittedName>
</protein>
<evidence type="ECO:0000256" key="3">
    <source>
        <dbReference type="ARBA" id="ARBA00023163"/>
    </source>
</evidence>
<keyword evidence="3" id="KW-0804">Transcription</keyword>
<dbReference type="EMBL" id="JACHVC010000012">
    <property type="protein sequence ID" value="MBC2607298.1"/>
    <property type="molecule type" value="Genomic_DNA"/>
</dbReference>
<comment type="caution">
    <text evidence="5">The sequence shown here is derived from an EMBL/GenBank/DDBJ whole genome shotgun (WGS) entry which is preliminary data.</text>
</comment>
<dbReference type="Pfam" id="PF00356">
    <property type="entry name" value="LacI"/>
    <property type="match status" value="1"/>
</dbReference>
<dbReference type="Gene3D" id="3.40.50.2300">
    <property type="match status" value="2"/>
</dbReference>
<dbReference type="InterPro" id="IPR000843">
    <property type="entry name" value="HTH_LacI"/>
</dbReference>
<dbReference type="InterPro" id="IPR028082">
    <property type="entry name" value="Peripla_BP_I"/>
</dbReference>
<feature type="domain" description="HTH lacI-type" evidence="4">
    <location>
        <begin position="4"/>
        <end position="58"/>
    </location>
</feature>
<dbReference type="SUPFAM" id="SSF47413">
    <property type="entry name" value="lambda repressor-like DNA-binding domains"/>
    <property type="match status" value="1"/>
</dbReference>
<dbReference type="AlphaFoldDB" id="A0A7X1B7W1"/>
<keyword evidence="2 5" id="KW-0238">DNA-binding</keyword>
<dbReference type="PANTHER" id="PTHR30146:SF153">
    <property type="entry name" value="LACTOSE OPERON REPRESSOR"/>
    <property type="match status" value="1"/>
</dbReference>
<sequence length="357" mass="40375">MRRITLADIAKKAGYHPTTISMALRNHPRLPAETTKKIQALADEMGYRPDPALGALVAYRRNASPKQQAAPIAYLTYWRTEWGWKKSIPHRNFYEGAVERANQLGYKIDHFWLGKPGLSHERINEILLARGIRGLIIASHKLGEDREPRLQWDKYSSVKIDFFPTSLHVHTISNDQRAIIQLAFRKAREAGYKRIGFVLPRWWDAYVNHAWTAGFLASQLQVPEQDRVPIKIFDTEARSSVGMPVAEFESWRKEHNPEVVIGYSEFVKSAFELLQIKTPEDFAYIDICPETKDSGNAGVFNNCLRVGELAVEILAGQLQQNQIGLPDYPTVTKVEGTWIDGTSLPLASNPALAVSEV</sequence>
<evidence type="ECO:0000256" key="2">
    <source>
        <dbReference type="ARBA" id="ARBA00023125"/>
    </source>
</evidence>
<evidence type="ECO:0000259" key="4">
    <source>
        <dbReference type="PROSITE" id="PS50932"/>
    </source>
</evidence>
<evidence type="ECO:0000313" key="6">
    <source>
        <dbReference type="Proteomes" id="UP000526501"/>
    </source>
</evidence>
<dbReference type="RefSeq" id="WP_185661148.1">
    <property type="nucleotide sequence ID" value="NZ_CAWPOO010000012.1"/>
</dbReference>
<evidence type="ECO:0000313" key="5">
    <source>
        <dbReference type="EMBL" id="MBC2607298.1"/>
    </source>
</evidence>
<dbReference type="PANTHER" id="PTHR30146">
    <property type="entry name" value="LACI-RELATED TRANSCRIPTIONAL REPRESSOR"/>
    <property type="match status" value="1"/>
</dbReference>
<reference evidence="5 6" key="1">
    <citation type="submission" date="2020-07" db="EMBL/GenBank/DDBJ databases">
        <authorList>
            <person name="Feng X."/>
        </authorList>
    </citation>
    <scope>NUCLEOTIDE SEQUENCE [LARGE SCALE GENOMIC DNA]</scope>
    <source>
        <strain evidence="5 6">JCM23202</strain>
    </source>
</reference>
<dbReference type="SUPFAM" id="SSF53822">
    <property type="entry name" value="Periplasmic binding protein-like I"/>
    <property type="match status" value="1"/>
</dbReference>